<dbReference type="InterPro" id="IPR050792">
    <property type="entry name" value="ADP-ribosylglycohydrolase"/>
</dbReference>
<dbReference type="SUPFAM" id="SSF101478">
    <property type="entry name" value="ADP-ribosylglycohydrolase"/>
    <property type="match status" value="1"/>
</dbReference>
<dbReference type="GO" id="GO:0016787">
    <property type="term" value="F:hydrolase activity"/>
    <property type="evidence" value="ECO:0007669"/>
    <property type="project" value="UniProtKB-KW"/>
</dbReference>
<evidence type="ECO:0000256" key="3">
    <source>
        <dbReference type="PIRSR" id="PIRSR605502-1"/>
    </source>
</evidence>
<keyword evidence="3" id="KW-0479">Metal-binding</keyword>
<dbReference type="RefSeq" id="WP_022037910.1">
    <property type="nucleotide sequence ID" value="NZ_BAABXV010000001.1"/>
</dbReference>
<keyword evidence="3" id="KW-0460">Magnesium</keyword>
<organism evidence="4 5">
    <name type="scientific">Mediterraneibacter gnavus</name>
    <name type="common">Ruminococcus gnavus</name>
    <dbReference type="NCBI Taxonomy" id="33038"/>
    <lineage>
        <taxon>Bacteria</taxon>
        <taxon>Bacillati</taxon>
        <taxon>Bacillota</taxon>
        <taxon>Clostridia</taxon>
        <taxon>Lachnospirales</taxon>
        <taxon>Lachnospiraceae</taxon>
        <taxon>Mediterraneibacter</taxon>
    </lineage>
</organism>
<feature type="binding site" evidence="3">
    <location>
        <position position="281"/>
    </location>
    <ligand>
        <name>Mg(2+)</name>
        <dbReference type="ChEBI" id="CHEBI:18420"/>
        <label>1</label>
    </ligand>
</feature>
<keyword evidence="2" id="KW-0378">Hydrolase</keyword>
<accession>A0A2N5NVD3</accession>
<sequence>MKNHILGTLYGMAIGDAMGMPPELWSRKRCLEYYGKITDFLDGCPENIISYQYKAGQFTDDTSQALTILDSLIETDFIPNSQNIATHILEWAEKEHAFENNILGPTSKVALKLFQEGKSAKEFSDESVSNGAAMRIAPIGTLFSTTQKEELCRYVAAVSSVTHTSDITLAGASMIAMAVASALEYHDREKMIEDALSVEEYAMNLGASTPSPSLGARTKLGILLAQTYANDETAFLENIYNVIGAGVNTSESVPAALAIAYYSFDVRKCALLCANLGGDTDTIGAMAAAICGAAQGLSEIPEKDIALIQKSNQIDFTKYADAIIKKRGQIKWEKDVS</sequence>
<comment type="caution">
    <text evidence="4">The sequence shown here is derived from an EMBL/GenBank/DDBJ whole genome shotgun (WGS) entry which is preliminary data.</text>
</comment>
<comment type="cofactor">
    <cofactor evidence="3">
        <name>Mg(2+)</name>
        <dbReference type="ChEBI" id="CHEBI:18420"/>
    </cofactor>
    <text evidence="3">Binds 2 magnesium ions per subunit.</text>
</comment>
<dbReference type="Proteomes" id="UP001079535">
    <property type="component" value="Unassembled WGS sequence"/>
</dbReference>
<dbReference type="AlphaFoldDB" id="A0A2N5NVD3"/>
<evidence type="ECO:0000313" key="4">
    <source>
        <dbReference type="EMBL" id="MCZ0669096.1"/>
    </source>
</evidence>
<name>A0A2N5NVD3_MEDGN</name>
<dbReference type="Pfam" id="PF03747">
    <property type="entry name" value="ADP_ribosyl_GH"/>
    <property type="match status" value="1"/>
</dbReference>
<dbReference type="STRING" id="33038.GCA_900067245_00898"/>
<comment type="similarity">
    <text evidence="1">Belongs to the ADP-ribosylglycohydrolase family.</text>
</comment>
<dbReference type="EMBL" id="JAPRAY010000035">
    <property type="protein sequence ID" value="MCZ0669096.1"/>
    <property type="molecule type" value="Genomic_DNA"/>
</dbReference>
<feature type="binding site" evidence="3">
    <location>
        <position position="60"/>
    </location>
    <ligand>
        <name>Mg(2+)</name>
        <dbReference type="ChEBI" id="CHEBI:18420"/>
        <label>1</label>
    </ligand>
</feature>
<evidence type="ECO:0000256" key="1">
    <source>
        <dbReference type="ARBA" id="ARBA00010702"/>
    </source>
</evidence>
<evidence type="ECO:0000313" key="5">
    <source>
        <dbReference type="Proteomes" id="UP001079535"/>
    </source>
</evidence>
<proteinExistence type="inferred from homology"/>
<reference evidence="4" key="1">
    <citation type="submission" date="2022-11" db="EMBL/GenBank/DDBJ databases">
        <title>Temperate bacteriophages infecting mucin-degrading bacterium Ruminococcus gnavus from the human gut.</title>
        <authorList>
            <person name="Buttimer C."/>
        </authorList>
    </citation>
    <scope>NUCLEOTIDE SEQUENCE</scope>
    <source>
        <strain evidence="4">CCUG 49994</strain>
    </source>
</reference>
<dbReference type="Gene3D" id="1.10.4080.10">
    <property type="entry name" value="ADP-ribosylation/Crystallin J1"/>
    <property type="match status" value="1"/>
</dbReference>
<gene>
    <name evidence="4" type="ORF">OZZ17_16510</name>
</gene>
<dbReference type="PANTHER" id="PTHR16222">
    <property type="entry name" value="ADP-RIBOSYLGLYCOHYDROLASE"/>
    <property type="match status" value="1"/>
</dbReference>
<dbReference type="InterPro" id="IPR036705">
    <property type="entry name" value="Ribosyl_crysJ1_sf"/>
</dbReference>
<dbReference type="InterPro" id="IPR005502">
    <property type="entry name" value="Ribosyl_crysJ1"/>
</dbReference>
<evidence type="ECO:0000256" key="2">
    <source>
        <dbReference type="ARBA" id="ARBA00022801"/>
    </source>
</evidence>
<feature type="binding site" evidence="3">
    <location>
        <position position="59"/>
    </location>
    <ligand>
        <name>Mg(2+)</name>
        <dbReference type="ChEBI" id="CHEBI:18420"/>
        <label>1</label>
    </ligand>
</feature>
<dbReference type="GO" id="GO:0046872">
    <property type="term" value="F:metal ion binding"/>
    <property type="evidence" value="ECO:0007669"/>
    <property type="project" value="UniProtKB-KW"/>
</dbReference>
<dbReference type="PANTHER" id="PTHR16222:SF24">
    <property type="entry name" value="ADP-RIBOSYLHYDROLASE ARH3"/>
    <property type="match status" value="1"/>
</dbReference>
<protein>
    <submittedName>
        <fullName evidence="4">ADP-ribosylglycohydrolase family protein</fullName>
    </submittedName>
</protein>
<feature type="binding site" evidence="3">
    <location>
        <position position="279"/>
    </location>
    <ligand>
        <name>Mg(2+)</name>
        <dbReference type="ChEBI" id="CHEBI:18420"/>
        <label>1</label>
    </ligand>
</feature>
<feature type="binding site" evidence="3">
    <location>
        <position position="61"/>
    </location>
    <ligand>
        <name>Mg(2+)</name>
        <dbReference type="ChEBI" id="CHEBI:18420"/>
        <label>1</label>
    </ligand>
</feature>
<feature type="binding site" evidence="3">
    <location>
        <position position="282"/>
    </location>
    <ligand>
        <name>Mg(2+)</name>
        <dbReference type="ChEBI" id="CHEBI:18420"/>
        <label>1</label>
    </ligand>
</feature>